<name>A0A3N0YYE1_ANAGA</name>
<feature type="region of interest" description="Disordered" evidence="1">
    <location>
        <begin position="45"/>
        <end position="65"/>
    </location>
</feature>
<evidence type="ECO:0000256" key="1">
    <source>
        <dbReference type="SAM" id="MobiDB-lite"/>
    </source>
</evidence>
<evidence type="ECO:0000313" key="2">
    <source>
        <dbReference type="EMBL" id="ROL51309.1"/>
    </source>
</evidence>
<sequence length="65" mass="7493">MKLICRFRRVSSAINESSAEEEEECREEELKVLLVFSCDRPPDRLEMSDTAGTHTINTERQDAYG</sequence>
<comment type="caution">
    <text evidence="2">The sequence shown here is derived from an EMBL/GenBank/DDBJ whole genome shotgun (WGS) entry which is preliminary data.</text>
</comment>
<dbReference type="AlphaFoldDB" id="A0A3N0YYE1"/>
<protein>
    <submittedName>
        <fullName evidence="2">Uncharacterized protein</fullName>
    </submittedName>
</protein>
<keyword evidence="3" id="KW-1185">Reference proteome</keyword>
<reference evidence="2 3" key="1">
    <citation type="submission" date="2018-10" db="EMBL/GenBank/DDBJ databases">
        <title>Genome assembly for a Yunnan-Guizhou Plateau 3E fish, Anabarilius grahami (Regan), and its evolutionary and genetic applications.</title>
        <authorList>
            <person name="Jiang W."/>
        </authorList>
    </citation>
    <scope>NUCLEOTIDE SEQUENCE [LARGE SCALE GENOMIC DNA]</scope>
    <source>
        <strain evidence="2">AG-KIZ</strain>
        <tissue evidence="2">Muscle</tissue>
    </source>
</reference>
<accession>A0A3N0YYE1</accession>
<proteinExistence type="predicted"/>
<organism evidence="2 3">
    <name type="scientific">Anabarilius grahami</name>
    <name type="common">Kanglang fish</name>
    <name type="synonym">Barilius grahami</name>
    <dbReference type="NCBI Taxonomy" id="495550"/>
    <lineage>
        <taxon>Eukaryota</taxon>
        <taxon>Metazoa</taxon>
        <taxon>Chordata</taxon>
        <taxon>Craniata</taxon>
        <taxon>Vertebrata</taxon>
        <taxon>Euteleostomi</taxon>
        <taxon>Actinopterygii</taxon>
        <taxon>Neopterygii</taxon>
        <taxon>Teleostei</taxon>
        <taxon>Ostariophysi</taxon>
        <taxon>Cypriniformes</taxon>
        <taxon>Xenocyprididae</taxon>
        <taxon>Xenocypridinae</taxon>
        <taxon>Xenocypridinae incertae sedis</taxon>
        <taxon>Anabarilius</taxon>
    </lineage>
</organism>
<gene>
    <name evidence="2" type="ORF">DPX16_22405</name>
</gene>
<dbReference type="EMBL" id="RJVU01018862">
    <property type="protein sequence ID" value="ROL51309.1"/>
    <property type="molecule type" value="Genomic_DNA"/>
</dbReference>
<evidence type="ECO:0000313" key="3">
    <source>
        <dbReference type="Proteomes" id="UP000281406"/>
    </source>
</evidence>
<dbReference type="Proteomes" id="UP000281406">
    <property type="component" value="Unassembled WGS sequence"/>
</dbReference>